<gene>
    <name evidence="5" type="ORF">F2Q70_00007126</name>
</gene>
<dbReference type="GO" id="GO:0070979">
    <property type="term" value="P:protein K11-linked ubiquitination"/>
    <property type="evidence" value="ECO:0007669"/>
    <property type="project" value="TreeGrafter"/>
</dbReference>
<comment type="caution">
    <text evidence="5">The sequence shown here is derived from an EMBL/GenBank/DDBJ whole genome shotgun (WGS) entry which is preliminary data.</text>
</comment>
<keyword evidence="1" id="KW-0132">Cell division</keyword>
<feature type="domain" description="Anaphase-promoting complex subunit 1 N-terminal" evidence="4">
    <location>
        <begin position="35"/>
        <end position="102"/>
    </location>
</feature>
<dbReference type="AlphaFoldDB" id="A0A8S9LV57"/>
<dbReference type="GO" id="GO:0051301">
    <property type="term" value="P:cell division"/>
    <property type="evidence" value="ECO:0007669"/>
    <property type="project" value="UniProtKB-KW"/>
</dbReference>
<protein>
    <recommendedName>
        <fullName evidence="4">Anaphase-promoting complex subunit 1 N-terminal domain-containing protein</fullName>
    </recommendedName>
</protein>
<dbReference type="PANTHER" id="PTHR12827:SF3">
    <property type="entry name" value="ANAPHASE-PROMOTING COMPLEX SUBUNIT 1"/>
    <property type="match status" value="1"/>
</dbReference>
<evidence type="ECO:0000256" key="1">
    <source>
        <dbReference type="ARBA" id="ARBA00022618"/>
    </source>
</evidence>
<dbReference type="GO" id="GO:0060090">
    <property type="term" value="F:molecular adaptor activity"/>
    <property type="evidence" value="ECO:0007669"/>
    <property type="project" value="TreeGrafter"/>
</dbReference>
<dbReference type="GO" id="GO:0005680">
    <property type="term" value="C:anaphase-promoting complex"/>
    <property type="evidence" value="ECO:0007669"/>
    <property type="project" value="InterPro"/>
</dbReference>
<organism evidence="5">
    <name type="scientific">Brassica cretica</name>
    <name type="common">Mustard</name>
    <dbReference type="NCBI Taxonomy" id="69181"/>
    <lineage>
        <taxon>Eukaryota</taxon>
        <taxon>Viridiplantae</taxon>
        <taxon>Streptophyta</taxon>
        <taxon>Embryophyta</taxon>
        <taxon>Tracheophyta</taxon>
        <taxon>Spermatophyta</taxon>
        <taxon>Magnoliopsida</taxon>
        <taxon>eudicotyledons</taxon>
        <taxon>Gunneridae</taxon>
        <taxon>Pentapetalae</taxon>
        <taxon>rosids</taxon>
        <taxon>malvids</taxon>
        <taxon>Brassicales</taxon>
        <taxon>Brassicaceae</taxon>
        <taxon>Brassiceae</taxon>
        <taxon>Brassica</taxon>
    </lineage>
</organism>
<dbReference type="GO" id="GO:0007091">
    <property type="term" value="P:metaphase/anaphase transition of mitotic cell cycle"/>
    <property type="evidence" value="ECO:0007669"/>
    <property type="project" value="TreeGrafter"/>
</dbReference>
<keyword evidence="2" id="KW-0498">Mitosis</keyword>
<dbReference type="Pfam" id="PF12859">
    <property type="entry name" value="ANAPC1"/>
    <property type="match status" value="1"/>
</dbReference>
<dbReference type="EMBL" id="QGKY02000089">
    <property type="protein sequence ID" value="KAF2609947.1"/>
    <property type="molecule type" value="Genomic_DNA"/>
</dbReference>
<evidence type="ECO:0000313" key="5">
    <source>
        <dbReference type="EMBL" id="KAF2609947.1"/>
    </source>
</evidence>
<sequence length="145" mass="16214">MSPGVRRLTVLGKFKPFGLIAEATDDGKPPDVDVPDSYEYFLFDPHLTGQQDDGDGNEANFSRQREHELFVRYNRIIWTSGSRVLKRFTLSSPIIKACWSHLGPGPEAFLCVLQIGCLTVYSTSVESLNNYQMDIVDLKGLGSQD</sequence>
<dbReference type="InterPro" id="IPR024990">
    <property type="entry name" value="Apc1"/>
</dbReference>
<evidence type="ECO:0000256" key="2">
    <source>
        <dbReference type="ARBA" id="ARBA00022776"/>
    </source>
</evidence>
<reference evidence="5" key="1">
    <citation type="submission" date="2019-12" db="EMBL/GenBank/DDBJ databases">
        <title>Genome sequencing and annotation of Brassica cretica.</title>
        <authorList>
            <person name="Studholme D.J."/>
            <person name="Sarris P.F."/>
        </authorList>
    </citation>
    <scope>NUCLEOTIDE SEQUENCE</scope>
    <source>
        <strain evidence="5">PFS-102/07</strain>
        <tissue evidence="5">Leaf</tissue>
    </source>
</reference>
<dbReference type="GO" id="GO:0031145">
    <property type="term" value="P:anaphase-promoting complex-dependent catabolic process"/>
    <property type="evidence" value="ECO:0007669"/>
    <property type="project" value="TreeGrafter"/>
</dbReference>
<accession>A0A8S9LV57</accession>
<proteinExistence type="predicted"/>
<dbReference type="InterPro" id="IPR049255">
    <property type="entry name" value="Apc1_N"/>
</dbReference>
<evidence type="ECO:0000259" key="4">
    <source>
        <dbReference type="Pfam" id="PF12859"/>
    </source>
</evidence>
<keyword evidence="3" id="KW-0131">Cell cycle</keyword>
<name>A0A8S9LV57_BRACR</name>
<evidence type="ECO:0000256" key="3">
    <source>
        <dbReference type="ARBA" id="ARBA00023306"/>
    </source>
</evidence>
<dbReference type="PANTHER" id="PTHR12827">
    <property type="entry name" value="MEIOTIC CHECKPOINT REGULATOR TSG24 FAMILY MEMBER"/>
    <property type="match status" value="1"/>
</dbReference>